<evidence type="ECO:0000313" key="9">
    <source>
        <dbReference type="EMBL" id="TDE10675.1"/>
    </source>
</evidence>
<keyword evidence="6" id="KW-0119">Carbohydrate metabolism</keyword>
<evidence type="ECO:0000256" key="4">
    <source>
        <dbReference type="ARBA" id="ARBA00012670"/>
    </source>
</evidence>
<protein>
    <recommendedName>
        <fullName evidence="4">non-reducing end alpha-L-arabinofuranosidase</fullName>
        <ecNumber evidence="4">3.2.1.55</ecNumber>
    </recommendedName>
</protein>
<evidence type="ECO:0000256" key="7">
    <source>
        <dbReference type="ARBA" id="ARBA00023295"/>
    </source>
</evidence>
<comment type="subunit">
    <text evidence="3">Homohexamer; trimer of dimers.</text>
</comment>
<name>A0A4R5DIS0_9ACTN</name>
<dbReference type="EC" id="3.2.1.55" evidence="4"/>
<keyword evidence="7" id="KW-0326">Glycosidase</keyword>
<keyword evidence="5" id="KW-0378">Hydrolase</keyword>
<evidence type="ECO:0000256" key="3">
    <source>
        <dbReference type="ARBA" id="ARBA00011165"/>
    </source>
</evidence>
<dbReference type="GO" id="GO:0046373">
    <property type="term" value="P:L-arabinose metabolic process"/>
    <property type="evidence" value="ECO:0007669"/>
    <property type="project" value="InterPro"/>
</dbReference>
<dbReference type="AlphaFoldDB" id="A0A4R5DIS0"/>
<comment type="catalytic activity">
    <reaction evidence="1">
        <text>Hydrolysis of terminal non-reducing alpha-L-arabinofuranoside residues in alpha-L-arabinosides.</text>
        <dbReference type="EC" id="3.2.1.55"/>
    </reaction>
</comment>
<sequence>MPRPDPPLIRHTPTRWAQRAGTVVDTGAGSLRAQAPTGQRGVGVNPVRLVLHSLFQTAALDRRLFGSFVEHMGRAVYTGIYEPGHPAADRSGFRADVLELVRELGPTVVRYPGGNFVSAYDWEDGVGPASERPVRLDLAWRARETNQVGLNEFAQWCRQAGTTMMLAVNLGTRGVDAARNLVEYCNHPSGTYWSDQRRAHGVASPHAITMWCLGNEMDAPWQIGHKTAWEYGRVAVEAAKAMRRVDPGIELVLCGSSNNRMPSFGAWEATALEEAYDQVDYISLHDYYEGDDDQVSFLASSDAMESFIGAVTATCDHIKEKLRSTKTMGLSFDEWNVWRQTEFHSHDSTREAWRHAPSLAEESYSVTDAVVVGSLLICLLNHADRVRIGCLAQLVNVIAPIMTEPGGPGWRQTTFYPFAHVARFARGKVLRAAEAMSAEHETEKYGRVASIVSAAVWNADDDELVVFVVNRSPWTAHPMEVTLGGELADYRLVEHLVLSHPDSSATNVAGAPATVVPVSRPVPDGNLVLEPVSWNVLRMRPIVGKDR</sequence>
<evidence type="ECO:0000256" key="6">
    <source>
        <dbReference type="ARBA" id="ARBA00023277"/>
    </source>
</evidence>
<evidence type="ECO:0000313" key="10">
    <source>
        <dbReference type="Proteomes" id="UP000294739"/>
    </source>
</evidence>
<dbReference type="PANTHER" id="PTHR43576:SF3">
    <property type="entry name" value="ALPHA-L-ARABINOFURANOSIDASE C"/>
    <property type="match status" value="1"/>
</dbReference>
<dbReference type="InterPro" id="IPR010720">
    <property type="entry name" value="Alpha-L-AF_C"/>
</dbReference>
<dbReference type="PANTHER" id="PTHR43576">
    <property type="entry name" value="ALPHA-L-ARABINOFURANOSIDASE C-RELATED"/>
    <property type="match status" value="1"/>
</dbReference>
<dbReference type="Pfam" id="PF06964">
    <property type="entry name" value="Alpha-L-AF_C"/>
    <property type="match status" value="1"/>
</dbReference>
<dbReference type="GO" id="GO:0046556">
    <property type="term" value="F:alpha-L-arabinofuranosidase activity"/>
    <property type="evidence" value="ECO:0007669"/>
    <property type="project" value="UniProtKB-EC"/>
</dbReference>
<organism evidence="9 10">
    <name type="scientific">Jiangella asiatica</name>
    <dbReference type="NCBI Taxonomy" id="2530372"/>
    <lineage>
        <taxon>Bacteria</taxon>
        <taxon>Bacillati</taxon>
        <taxon>Actinomycetota</taxon>
        <taxon>Actinomycetes</taxon>
        <taxon>Jiangellales</taxon>
        <taxon>Jiangellaceae</taxon>
        <taxon>Jiangella</taxon>
    </lineage>
</organism>
<dbReference type="Gene3D" id="3.20.20.80">
    <property type="entry name" value="Glycosidases"/>
    <property type="match status" value="1"/>
</dbReference>
<evidence type="ECO:0000256" key="5">
    <source>
        <dbReference type="ARBA" id="ARBA00022801"/>
    </source>
</evidence>
<evidence type="ECO:0000256" key="1">
    <source>
        <dbReference type="ARBA" id="ARBA00001462"/>
    </source>
</evidence>
<dbReference type="Pfam" id="PF22848">
    <property type="entry name" value="ASD1_dom"/>
    <property type="match status" value="1"/>
</dbReference>
<dbReference type="SUPFAM" id="SSF51445">
    <property type="entry name" value="(Trans)glycosidases"/>
    <property type="match status" value="1"/>
</dbReference>
<dbReference type="OrthoDB" id="9758333at2"/>
<proteinExistence type="inferred from homology"/>
<dbReference type="SMART" id="SM00813">
    <property type="entry name" value="Alpha-L-AF_C"/>
    <property type="match status" value="1"/>
</dbReference>
<reference evidence="9 10" key="1">
    <citation type="submission" date="2019-03" db="EMBL/GenBank/DDBJ databases">
        <title>Draft genome sequences of novel Actinobacteria.</title>
        <authorList>
            <person name="Sahin N."/>
            <person name="Ay H."/>
            <person name="Saygin H."/>
        </authorList>
    </citation>
    <scope>NUCLEOTIDE SEQUENCE [LARGE SCALE GENOMIC DNA]</scope>
    <source>
        <strain evidence="9 10">5K138</strain>
    </source>
</reference>
<dbReference type="InParanoid" id="A0A4R5DIS0"/>
<dbReference type="InterPro" id="IPR055235">
    <property type="entry name" value="ASD1_cat"/>
</dbReference>
<comment type="caution">
    <text evidence="9">The sequence shown here is derived from an EMBL/GenBank/DDBJ whole genome shotgun (WGS) entry which is preliminary data.</text>
</comment>
<gene>
    <name evidence="9" type="ORF">E1269_11415</name>
</gene>
<dbReference type="Gene3D" id="2.60.40.1180">
    <property type="entry name" value="Golgi alpha-mannosidase II"/>
    <property type="match status" value="1"/>
</dbReference>
<accession>A0A4R5DIS0</accession>
<keyword evidence="10" id="KW-1185">Reference proteome</keyword>
<dbReference type="EMBL" id="SMKZ01000013">
    <property type="protein sequence ID" value="TDE10675.1"/>
    <property type="molecule type" value="Genomic_DNA"/>
</dbReference>
<dbReference type="Proteomes" id="UP000294739">
    <property type="component" value="Unassembled WGS sequence"/>
</dbReference>
<comment type="similarity">
    <text evidence="2">Belongs to the glycosyl hydrolase 51 family.</text>
</comment>
<dbReference type="InterPro" id="IPR013780">
    <property type="entry name" value="Glyco_hydro_b"/>
</dbReference>
<evidence type="ECO:0000256" key="2">
    <source>
        <dbReference type="ARBA" id="ARBA00007186"/>
    </source>
</evidence>
<feature type="domain" description="Alpha-L-arabinofuranosidase C-terminal" evidence="8">
    <location>
        <begin position="333"/>
        <end position="533"/>
    </location>
</feature>
<evidence type="ECO:0000259" key="8">
    <source>
        <dbReference type="SMART" id="SM00813"/>
    </source>
</evidence>
<dbReference type="GO" id="GO:0000272">
    <property type="term" value="P:polysaccharide catabolic process"/>
    <property type="evidence" value="ECO:0007669"/>
    <property type="project" value="TreeGrafter"/>
</dbReference>
<dbReference type="SUPFAM" id="SSF51011">
    <property type="entry name" value="Glycosyl hydrolase domain"/>
    <property type="match status" value="1"/>
</dbReference>
<dbReference type="InterPro" id="IPR017853">
    <property type="entry name" value="GH"/>
</dbReference>
<dbReference type="RefSeq" id="WP_131894473.1">
    <property type="nucleotide sequence ID" value="NZ_SMKZ01000013.1"/>
</dbReference>